<dbReference type="InterPro" id="IPR044946">
    <property type="entry name" value="Restrct_endonuc_typeI_TRD_sf"/>
</dbReference>
<evidence type="ECO:0000256" key="2">
    <source>
        <dbReference type="ARBA" id="ARBA00022747"/>
    </source>
</evidence>
<name>A0A2M7H1K6_9BACT</name>
<reference evidence="7" key="1">
    <citation type="submission" date="2017-09" db="EMBL/GenBank/DDBJ databases">
        <title>Depth-based differentiation of microbial function through sediment-hosted aquifers and enrichment of novel symbionts in the deep terrestrial subsurface.</title>
        <authorList>
            <person name="Probst A.J."/>
            <person name="Ladd B."/>
            <person name="Jarett J.K."/>
            <person name="Geller-Mcgrath D.E."/>
            <person name="Sieber C.M.K."/>
            <person name="Emerson J.B."/>
            <person name="Anantharaman K."/>
            <person name="Thomas B.C."/>
            <person name="Malmstrom R."/>
            <person name="Stieglmeier M."/>
            <person name="Klingl A."/>
            <person name="Woyke T."/>
            <person name="Ryan C.M."/>
            <person name="Banfield J.F."/>
        </authorList>
    </citation>
    <scope>NUCLEOTIDE SEQUENCE [LARGE SCALE GENOMIC DNA]</scope>
</reference>
<dbReference type="PANTHER" id="PTHR30408">
    <property type="entry name" value="TYPE-1 RESTRICTION ENZYME ECOKI SPECIFICITY PROTEIN"/>
    <property type="match status" value="1"/>
</dbReference>
<evidence type="ECO:0000259" key="5">
    <source>
        <dbReference type="Pfam" id="PF01420"/>
    </source>
</evidence>
<dbReference type="InterPro" id="IPR052021">
    <property type="entry name" value="Type-I_RS_S_subunit"/>
</dbReference>
<protein>
    <recommendedName>
        <fullName evidence="5">Type I restriction modification DNA specificity domain-containing protein</fullName>
    </recommendedName>
</protein>
<evidence type="ECO:0000256" key="1">
    <source>
        <dbReference type="ARBA" id="ARBA00010923"/>
    </source>
</evidence>
<dbReference type="EMBL" id="PFGB01000033">
    <property type="protein sequence ID" value="PIW35130.1"/>
    <property type="molecule type" value="Genomic_DNA"/>
</dbReference>
<comment type="caution">
    <text evidence="6">The sequence shown here is derived from an EMBL/GenBank/DDBJ whole genome shotgun (WGS) entry which is preliminary data.</text>
</comment>
<dbReference type="GO" id="GO:0003677">
    <property type="term" value="F:DNA binding"/>
    <property type="evidence" value="ECO:0007669"/>
    <property type="project" value="UniProtKB-KW"/>
</dbReference>
<dbReference type="PANTHER" id="PTHR30408:SF12">
    <property type="entry name" value="TYPE I RESTRICTION ENZYME MJAVIII SPECIFICITY SUBUNIT"/>
    <property type="match status" value="1"/>
</dbReference>
<evidence type="ECO:0000256" key="4">
    <source>
        <dbReference type="SAM" id="Coils"/>
    </source>
</evidence>
<organism evidence="6 7">
    <name type="scientific">Candidatus Nealsonbacteria bacterium CG15_BIG_FIL_POST_REV_8_21_14_020_37_12</name>
    <dbReference type="NCBI Taxonomy" id="1974716"/>
    <lineage>
        <taxon>Bacteria</taxon>
        <taxon>Candidatus Nealsoniibacteriota</taxon>
    </lineage>
</organism>
<sequence length="101" mass="11384">MVGIIAGGILRLKVKNDINSEYLTLCINSIIGRMQAERDSGGSVIAHWKPEQIKNILIPILPKQTQQKIADLVQKSHEARKKAKELLEEAKQKVEELMEIL</sequence>
<accession>A0A2M7H1K6</accession>
<keyword evidence="3" id="KW-0238">DNA-binding</keyword>
<gene>
    <name evidence="6" type="ORF">COW25_00975</name>
</gene>
<dbReference type="Gene3D" id="3.90.220.20">
    <property type="entry name" value="DNA methylase specificity domains"/>
    <property type="match status" value="1"/>
</dbReference>
<dbReference type="Pfam" id="PF01420">
    <property type="entry name" value="Methylase_S"/>
    <property type="match status" value="1"/>
</dbReference>
<dbReference type="SUPFAM" id="SSF116734">
    <property type="entry name" value="DNA methylase specificity domain"/>
    <property type="match status" value="1"/>
</dbReference>
<dbReference type="Proteomes" id="UP000230215">
    <property type="component" value="Unassembled WGS sequence"/>
</dbReference>
<evidence type="ECO:0000256" key="3">
    <source>
        <dbReference type="ARBA" id="ARBA00023125"/>
    </source>
</evidence>
<proteinExistence type="inferred from homology"/>
<feature type="domain" description="Type I restriction modification DNA specificity" evidence="5">
    <location>
        <begin position="8"/>
        <end position="78"/>
    </location>
</feature>
<keyword evidence="4" id="KW-0175">Coiled coil</keyword>
<dbReference type="GO" id="GO:0009307">
    <property type="term" value="P:DNA restriction-modification system"/>
    <property type="evidence" value="ECO:0007669"/>
    <property type="project" value="UniProtKB-KW"/>
</dbReference>
<feature type="coiled-coil region" evidence="4">
    <location>
        <begin position="69"/>
        <end position="100"/>
    </location>
</feature>
<evidence type="ECO:0000313" key="7">
    <source>
        <dbReference type="Proteomes" id="UP000230215"/>
    </source>
</evidence>
<comment type="similarity">
    <text evidence="1">Belongs to the type-I restriction system S methylase family.</text>
</comment>
<dbReference type="InterPro" id="IPR000055">
    <property type="entry name" value="Restrct_endonuc_typeI_TRD"/>
</dbReference>
<dbReference type="AlphaFoldDB" id="A0A2M7H1K6"/>
<evidence type="ECO:0000313" key="6">
    <source>
        <dbReference type="EMBL" id="PIW35130.1"/>
    </source>
</evidence>
<keyword evidence="2" id="KW-0680">Restriction system</keyword>